<dbReference type="InterPro" id="IPR034981">
    <property type="entry name" value="Imelysin-like_EfeO/Algp7"/>
</dbReference>
<feature type="domain" description="EfeO-type cupredoxin-like" evidence="6">
    <location>
        <begin position="36"/>
        <end position="138"/>
    </location>
</feature>
<keyword evidence="8" id="KW-1185">Reference proteome</keyword>
<dbReference type="RefSeq" id="WP_166953890.1">
    <property type="nucleotide sequence ID" value="NZ_JAASQI010000006.1"/>
</dbReference>
<comment type="subcellular location">
    <subcellularLocation>
        <location evidence="1">Periplasm</location>
    </subcellularLocation>
</comment>
<evidence type="ECO:0000259" key="6">
    <source>
        <dbReference type="Pfam" id="PF13473"/>
    </source>
</evidence>
<dbReference type="NCBIfam" id="NF041757">
    <property type="entry name" value="EfeO"/>
    <property type="match status" value="1"/>
</dbReference>
<reference evidence="7 8" key="1">
    <citation type="submission" date="2020-03" db="EMBL/GenBank/DDBJ databases">
        <title>Genomic Encyclopedia of Type Strains, Phase IV (KMG-IV): sequencing the most valuable type-strain genomes for metagenomic binning, comparative biology and taxonomic classification.</title>
        <authorList>
            <person name="Goeker M."/>
        </authorList>
    </citation>
    <scope>NUCLEOTIDE SEQUENCE [LARGE SCALE GENOMIC DNA]</scope>
    <source>
        <strain evidence="7 8">DSM 103870</strain>
    </source>
</reference>
<feature type="domain" description="Imelysin-like" evidence="5">
    <location>
        <begin position="159"/>
        <end position="388"/>
    </location>
</feature>
<evidence type="ECO:0000256" key="2">
    <source>
        <dbReference type="ARBA" id="ARBA00005989"/>
    </source>
</evidence>
<dbReference type="InterPro" id="IPR038352">
    <property type="entry name" value="Imelysin_sf"/>
</dbReference>
<proteinExistence type="inferred from homology"/>
<evidence type="ECO:0000256" key="4">
    <source>
        <dbReference type="SAM" id="Phobius"/>
    </source>
</evidence>
<dbReference type="InterPro" id="IPR053377">
    <property type="entry name" value="Iron_uptake_EfeM/EfeO"/>
</dbReference>
<keyword evidence="4" id="KW-0812">Transmembrane</keyword>
<dbReference type="Gene3D" id="2.60.40.420">
    <property type="entry name" value="Cupredoxins - blue copper proteins"/>
    <property type="match status" value="1"/>
</dbReference>
<dbReference type="Proteomes" id="UP001429580">
    <property type="component" value="Unassembled WGS sequence"/>
</dbReference>
<dbReference type="InterPro" id="IPR018976">
    <property type="entry name" value="Imelysin-like"/>
</dbReference>
<sequence>MASPQDNAGREKAAPPSSRLARLAVAGAVVLVIAGGAVFYLASRKTPQPAPDDAITVTITGKTCDPNELTVPAGRRTFRIVNNSDRTVEWEILDGVMVVEERENIAPGFSSTLTARLDTGTFQITCGLLSNPRGTLTVTPSADAGNAARPALTAFIGPLAEYRVYLALESGALTSATADLAAAVRDGDLARARALYVPARALYRHIEPAAQRFVDLDAAISARADYLEKREADPAFTGFHRLEYGLFAQGDLAGLTPVAERLLADVTTLEERLGALQLPPERMADGARTLLTRWAGSIASEGEERYSGTDIDSLAATLAGAGKVIGLLQPLVAKADPALATETQAKLDAAVARIDGLRGPQGYARLGDVGREDRAAIAASLQALADATGKLNASIGLE</sequence>
<comment type="caution">
    <text evidence="7">The sequence shown here is derived from an EMBL/GenBank/DDBJ whole genome shotgun (WGS) entry which is preliminary data.</text>
</comment>
<dbReference type="InterPro" id="IPR028096">
    <property type="entry name" value="EfeO_Cupredoxin"/>
</dbReference>
<dbReference type="Gene3D" id="1.20.1420.20">
    <property type="entry name" value="M75 peptidase, HXXE motif"/>
    <property type="match status" value="1"/>
</dbReference>
<dbReference type="InterPro" id="IPR008972">
    <property type="entry name" value="Cupredoxin"/>
</dbReference>
<dbReference type="PANTHER" id="PTHR39192:SF1">
    <property type="entry name" value="IRON UPTAKE SYSTEM COMPONENT EFEO"/>
    <property type="match status" value="1"/>
</dbReference>
<evidence type="ECO:0000259" key="5">
    <source>
        <dbReference type="Pfam" id="PF09375"/>
    </source>
</evidence>
<feature type="transmembrane region" description="Helical" evidence="4">
    <location>
        <begin position="20"/>
        <end position="42"/>
    </location>
</feature>
<gene>
    <name evidence="7" type="ORF">FHS82_002843</name>
</gene>
<dbReference type="NCBIfam" id="NF007697">
    <property type="entry name" value="PRK10378.1"/>
    <property type="match status" value="1"/>
</dbReference>
<dbReference type="SUPFAM" id="SSF49503">
    <property type="entry name" value="Cupredoxins"/>
    <property type="match status" value="1"/>
</dbReference>
<organism evidence="7 8">
    <name type="scientific">Pseudochelatococcus lubricantis</name>
    <dbReference type="NCBI Taxonomy" id="1538102"/>
    <lineage>
        <taxon>Bacteria</taxon>
        <taxon>Pseudomonadati</taxon>
        <taxon>Pseudomonadota</taxon>
        <taxon>Alphaproteobacteria</taxon>
        <taxon>Hyphomicrobiales</taxon>
        <taxon>Chelatococcaceae</taxon>
        <taxon>Pseudochelatococcus</taxon>
    </lineage>
</organism>
<evidence type="ECO:0000256" key="3">
    <source>
        <dbReference type="ARBA" id="ARBA00022729"/>
    </source>
</evidence>
<keyword evidence="3" id="KW-0732">Signal</keyword>
<keyword evidence="4" id="KW-0472">Membrane</keyword>
<dbReference type="Pfam" id="PF13473">
    <property type="entry name" value="Cupredoxin_1"/>
    <property type="match status" value="1"/>
</dbReference>
<dbReference type="PANTHER" id="PTHR39192">
    <property type="entry name" value="IRON UPTAKE SYSTEM COMPONENT EFEO"/>
    <property type="match status" value="1"/>
</dbReference>
<dbReference type="CDD" id="cd14656">
    <property type="entry name" value="Imelysin-like_EfeO"/>
    <property type="match status" value="1"/>
</dbReference>
<keyword evidence="4" id="KW-1133">Transmembrane helix</keyword>
<dbReference type="Pfam" id="PF09375">
    <property type="entry name" value="Peptidase_M75"/>
    <property type="match status" value="1"/>
</dbReference>
<comment type="similarity">
    <text evidence="2">Belongs to the EfeM/EfeO family.</text>
</comment>
<accession>A0ABX0V1I2</accession>
<protein>
    <submittedName>
        <fullName evidence="7">Iron uptake system component EfeO</fullName>
    </submittedName>
</protein>
<evidence type="ECO:0000313" key="7">
    <source>
        <dbReference type="EMBL" id="NIJ58988.1"/>
    </source>
</evidence>
<evidence type="ECO:0000256" key="1">
    <source>
        <dbReference type="ARBA" id="ARBA00004418"/>
    </source>
</evidence>
<evidence type="ECO:0000313" key="8">
    <source>
        <dbReference type="Proteomes" id="UP001429580"/>
    </source>
</evidence>
<dbReference type="EMBL" id="JAASQI010000006">
    <property type="protein sequence ID" value="NIJ58988.1"/>
    <property type="molecule type" value="Genomic_DNA"/>
</dbReference>
<name>A0ABX0V1I2_9HYPH</name>
<dbReference type="InterPro" id="IPR050894">
    <property type="entry name" value="EfeM/EfeO_iron_uptake"/>
</dbReference>